<evidence type="ECO:0000256" key="1">
    <source>
        <dbReference type="ARBA" id="ARBA00010271"/>
    </source>
</evidence>
<dbReference type="PANTHER" id="PTHR11062:SF281">
    <property type="entry name" value="EXOSTOSIN-LIKE 2"/>
    <property type="match status" value="1"/>
</dbReference>
<reference evidence="3" key="1">
    <citation type="submission" date="2021-06" db="EMBL/GenBank/DDBJ databases">
        <authorList>
            <person name="Kallberg Y."/>
            <person name="Tangrot J."/>
            <person name="Rosling A."/>
        </authorList>
    </citation>
    <scope>NUCLEOTIDE SEQUENCE</scope>
    <source>
        <strain evidence="3">MA453B</strain>
    </source>
</reference>
<dbReference type="Proteomes" id="UP000789405">
    <property type="component" value="Unassembled WGS sequence"/>
</dbReference>
<keyword evidence="4" id="KW-1185">Reference proteome</keyword>
<dbReference type="GO" id="GO:0016757">
    <property type="term" value="F:glycosyltransferase activity"/>
    <property type="evidence" value="ECO:0007669"/>
    <property type="project" value="InterPro"/>
</dbReference>
<protein>
    <submittedName>
        <fullName evidence="3">24750_t:CDS:1</fullName>
    </submittedName>
</protein>
<evidence type="ECO:0000259" key="2">
    <source>
        <dbReference type="Pfam" id="PF03016"/>
    </source>
</evidence>
<feature type="domain" description="Exostosin GT47" evidence="2">
    <location>
        <begin position="64"/>
        <end position="326"/>
    </location>
</feature>
<name>A0A9N9NXJ3_9GLOM</name>
<organism evidence="3 4">
    <name type="scientific">Dentiscutata erythropus</name>
    <dbReference type="NCBI Taxonomy" id="1348616"/>
    <lineage>
        <taxon>Eukaryota</taxon>
        <taxon>Fungi</taxon>
        <taxon>Fungi incertae sedis</taxon>
        <taxon>Mucoromycota</taxon>
        <taxon>Glomeromycotina</taxon>
        <taxon>Glomeromycetes</taxon>
        <taxon>Diversisporales</taxon>
        <taxon>Gigasporaceae</taxon>
        <taxon>Dentiscutata</taxon>
    </lineage>
</organism>
<dbReference type="Pfam" id="PF03016">
    <property type="entry name" value="Exostosin_GT47"/>
    <property type="match status" value="1"/>
</dbReference>
<proteinExistence type="inferred from homology"/>
<comment type="caution">
    <text evidence="3">The sequence shown here is derived from an EMBL/GenBank/DDBJ whole genome shotgun (WGS) entry which is preliminary data.</text>
</comment>
<evidence type="ECO:0000313" key="3">
    <source>
        <dbReference type="EMBL" id="CAG8765895.1"/>
    </source>
</evidence>
<dbReference type="OrthoDB" id="1924787at2759"/>
<evidence type="ECO:0000313" key="4">
    <source>
        <dbReference type="Proteomes" id="UP000789405"/>
    </source>
</evidence>
<accession>A0A9N9NXJ3</accession>
<gene>
    <name evidence="3" type="ORF">DERYTH_LOCUS18236</name>
</gene>
<dbReference type="AlphaFoldDB" id="A0A9N9NXJ3"/>
<comment type="similarity">
    <text evidence="1">Belongs to the glycosyltransferase 47 family.</text>
</comment>
<dbReference type="InterPro" id="IPR004263">
    <property type="entry name" value="Exostosin"/>
</dbReference>
<dbReference type="EMBL" id="CAJVPY010018208">
    <property type="protein sequence ID" value="CAG8765895.1"/>
    <property type="molecule type" value="Genomic_DNA"/>
</dbReference>
<dbReference type="InterPro" id="IPR040911">
    <property type="entry name" value="Exostosin_GT47"/>
</dbReference>
<feature type="non-terminal residue" evidence="3">
    <location>
        <position position="383"/>
    </location>
</feature>
<sequence length="383" mass="44945">LIILYLQLAQLQQTNVVIPNEFEKSTEPLLTTPMPPTSSALSPLPPIQDKWRVWPPDLPLDSTLHNLYVTKNPEEADLFYIPFFGSCYLFNCWINNSWNQTKRCQVDTVYLEPLMNYIIQNFVYWNKTNGANHFMIHPMDRSDDYYSKREMFQNSIYLTIIGDKRNLGHQKFKRYNNIIIPSATHILDTYHIDPSQYVDENGNPFSRDIKGLFRGCCANVNATDAYSDGVRHVIFNGLKGLPDWNIEELSDAEVYAELLARSKYGLTPSGWTLDTTRIWEYIAFGVVPIVIADGIIEPFEDDIDWDSMIVRVRRSDTHRINEILDSIPEEEYQKKRERVWRIGKYLVIRNGYTWHFIVRNFCRKLNIIKQEVIDIEGYTYYPI</sequence>
<dbReference type="PANTHER" id="PTHR11062">
    <property type="entry name" value="EXOSTOSIN HEPARAN SULFATE GLYCOSYLTRANSFERASE -RELATED"/>
    <property type="match status" value="1"/>
</dbReference>